<feature type="compositionally biased region" description="Basic and acidic residues" evidence="10">
    <location>
        <begin position="105"/>
        <end position="115"/>
    </location>
</feature>
<keyword evidence="16" id="KW-1185">Reference proteome</keyword>
<evidence type="ECO:0000313" key="16">
    <source>
        <dbReference type="Proteomes" id="UP001108280"/>
    </source>
</evidence>
<evidence type="ECO:0000313" key="15">
    <source>
        <dbReference type="Proteomes" id="UP000030759"/>
    </source>
</evidence>
<evidence type="ECO:0000256" key="8">
    <source>
        <dbReference type="ARBA" id="ARBA00038673"/>
    </source>
</evidence>
<evidence type="ECO:0000256" key="11">
    <source>
        <dbReference type="SAM" id="Phobius"/>
    </source>
</evidence>
<dbReference type="PANTHER" id="PTHR21377">
    <property type="entry name" value="PROTEIN FAM210B, MITOCHONDRIAL"/>
    <property type="match status" value="1"/>
</dbReference>
<evidence type="ECO:0000256" key="5">
    <source>
        <dbReference type="ARBA" id="ARBA00023054"/>
    </source>
</evidence>
<evidence type="ECO:0000313" key="17">
    <source>
        <dbReference type="RefSeq" id="XP_027258469.1"/>
    </source>
</evidence>
<reference evidence="14" key="6">
    <citation type="submission" date="2025-05" db="UniProtKB">
        <authorList>
            <consortium name="Ensembl"/>
        </authorList>
    </citation>
    <scope>IDENTIFICATION</scope>
</reference>
<evidence type="ECO:0000256" key="4">
    <source>
        <dbReference type="ARBA" id="ARBA00022989"/>
    </source>
</evidence>
<dbReference type="InterPro" id="IPR045866">
    <property type="entry name" value="FAM210A/B-like"/>
</dbReference>
<reference evidence="17 18" key="5">
    <citation type="submission" date="2025-04" db="UniProtKB">
        <authorList>
            <consortium name="RefSeq"/>
        </authorList>
    </citation>
    <scope>IDENTIFICATION</scope>
    <source>
        <strain evidence="17 18">17A/GY</strain>
        <tissue evidence="17 18">Liver</tissue>
    </source>
</reference>
<dbReference type="EMBL" id="KE669068">
    <property type="protein sequence ID" value="ERE83105.1"/>
    <property type="molecule type" value="Genomic_DNA"/>
</dbReference>
<reference evidence="16" key="4">
    <citation type="journal article" date="2020" name="Biotechnol. Bioeng.">
        <title>Chromosome-scale scaffolds for the Chinese hamster reference genome assembly to facilitate the study of the CHO epigenome.</title>
        <authorList>
            <person name="Hilliard W."/>
            <person name="MacDonald M."/>
            <person name="Lee K.H."/>
        </authorList>
    </citation>
    <scope>NUCLEOTIDE SEQUENCE [LARGE SCALE GENOMIC DNA]</scope>
    <source>
        <strain evidence="16">17A/GY</strain>
    </source>
</reference>
<sequence>MQWKVPRTMSQLALRTFLEPQKARLLEHHRRRKGPLLGLGGEYRVVWTPHLRKQWLHLPAVQCLAKQRNLLDAQPPQLGVLQKRWEQDILPKRVFSSSATSQETPSEKKEEPDPLQDKSISLYQRFKKTFRQYGKVLIPVHLITSGIWFGTFYYAAIKGVNVIPFLEFIGLPDSVVDILKNSQSGNALTAYAMFKIATPARYTVTLGGTSFTVKYLRSHGYMSTPPPVKEYLQDRMEETKELITEKMEETKDRLTEKLQETKEKVSFKKKVE</sequence>
<dbReference type="PANTHER" id="PTHR21377:SF1">
    <property type="entry name" value="PROTEIN FAM210A"/>
    <property type="match status" value="1"/>
</dbReference>
<feature type="region of interest" description="Disordered" evidence="10">
    <location>
        <begin position="96"/>
        <end position="115"/>
    </location>
</feature>
<dbReference type="GeneTree" id="ENSGT00940000156554"/>
<reference evidence="15" key="1">
    <citation type="journal article" date="2013" name="Nat. Biotechnol.">
        <title>Chinese hamster genome sequenced from sorted chromosomes.</title>
        <authorList>
            <person name="Brinkrolf K."/>
            <person name="Rupp O."/>
            <person name="Laux H."/>
            <person name="Kollin F."/>
            <person name="Ernst W."/>
            <person name="Linke B."/>
            <person name="Kofler R."/>
            <person name="Romand S."/>
            <person name="Hesse F."/>
            <person name="Budach W.E."/>
            <person name="Galosy S."/>
            <person name="Muller D."/>
            <person name="Noll T."/>
            <person name="Wienberg J."/>
            <person name="Jostock T."/>
            <person name="Leonard M."/>
            <person name="Grillari J."/>
            <person name="Tauch A."/>
            <person name="Goesmann A."/>
            <person name="Helk B."/>
            <person name="Mott J.E."/>
            <person name="Puhler A."/>
            <person name="Borth N."/>
        </authorList>
    </citation>
    <scope>NUCLEOTIDE SEQUENCE [LARGE SCALE GENOMIC DNA]</scope>
    <source>
        <strain evidence="15">17A/GY</strain>
    </source>
</reference>
<dbReference type="Proteomes" id="UP001108280">
    <property type="component" value="Chromosome 2"/>
</dbReference>
<evidence type="ECO:0000256" key="9">
    <source>
        <dbReference type="ARBA" id="ARBA00039480"/>
    </source>
</evidence>
<evidence type="ECO:0000313" key="13">
    <source>
        <dbReference type="EMBL" id="ERE83105.1"/>
    </source>
</evidence>
<dbReference type="Gene3D" id="6.10.140.1430">
    <property type="match status" value="1"/>
</dbReference>
<dbReference type="Pfam" id="PF06916">
    <property type="entry name" value="FAM210A-B_dom"/>
    <property type="match status" value="1"/>
</dbReference>
<evidence type="ECO:0000256" key="3">
    <source>
        <dbReference type="ARBA" id="ARBA00022692"/>
    </source>
</evidence>
<dbReference type="Proteomes" id="UP000694386">
    <property type="component" value="Unplaced"/>
</dbReference>
<dbReference type="GO" id="GO:0005739">
    <property type="term" value="C:mitochondrion"/>
    <property type="evidence" value="ECO:0007669"/>
    <property type="project" value="Ensembl"/>
</dbReference>
<dbReference type="GO" id="GO:0016020">
    <property type="term" value="C:membrane"/>
    <property type="evidence" value="ECO:0007669"/>
    <property type="project" value="UniProtKB-SubCell"/>
</dbReference>
<evidence type="ECO:0000256" key="1">
    <source>
        <dbReference type="ARBA" id="ARBA00004167"/>
    </source>
</evidence>
<comment type="subcellular location">
    <subcellularLocation>
        <location evidence="1">Membrane</location>
        <topology evidence="1">Single-pass membrane protein</topology>
    </subcellularLocation>
</comment>
<dbReference type="Proteomes" id="UP000030759">
    <property type="component" value="Unassembled WGS sequence"/>
</dbReference>
<dbReference type="OMA" id="MQWNVLR"/>
<keyword evidence="4 11" id="KW-1133">Transmembrane helix</keyword>
<dbReference type="RefSeq" id="XP_003506549.1">
    <property type="nucleotide sequence ID" value="XM_003506501.4"/>
</dbReference>
<keyword evidence="3 11" id="KW-0812">Transmembrane</keyword>
<reference evidence="16" key="3">
    <citation type="journal article" date="2018" name="Biotechnol. Bioeng.">
        <title>A reference genome of the Chinese hamster based on a hybrid assembly strategy.</title>
        <authorList>
            <person name="Rupp O."/>
            <person name="MacDonald M.L."/>
            <person name="Li S."/>
            <person name="Dhiman H."/>
            <person name="Polson S."/>
            <person name="Griep S."/>
            <person name="Heffner K."/>
            <person name="Hernandez I."/>
            <person name="Brinkrolf K."/>
            <person name="Jadhav V."/>
            <person name="Samoudi M."/>
            <person name="Hao H."/>
            <person name="Kingham B."/>
            <person name="Goesmann A."/>
            <person name="Betenbaugh M.J."/>
            <person name="Lewis N.E."/>
            <person name="Borth N."/>
            <person name="Lee K.H."/>
        </authorList>
    </citation>
    <scope>NUCLEOTIDE SEQUENCE [LARGE SCALE GENOMIC DNA]</scope>
    <source>
        <strain evidence="16">17A/GY</strain>
    </source>
</reference>
<evidence type="ECO:0000256" key="2">
    <source>
        <dbReference type="ARBA" id="ARBA00008249"/>
    </source>
</evidence>
<dbReference type="OrthoDB" id="5874039at2759"/>
<evidence type="ECO:0000256" key="7">
    <source>
        <dbReference type="ARBA" id="ARBA00037072"/>
    </source>
</evidence>
<proteinExistence type="inferred from homology"/>
<dbReference type="InterPro" id="IPR009688">
    <property type="entry name" value="FAM210A/B-like_dom"/>
</dbReference>
<name>A0A061ICD1_CRIGR</name>
<feature type="domain" description="DUF1279" evidence="12">
    <location>
        <begin position="124"/>
        <end position="210"/>
    </location>
</feature>
<dbReference type="Ensembl" id="ENSCGRT00001015684.1">
    <property type="protein sequence ID" value="ENSCGRP00001011452.1"/>
    <property type="gene ID" value="ENSCGRG00001013093.1"/>
</dbReference>
<dbReference type="RefSeq" id="XP_027258469.1">
    <property type="nucleotide sequence ID" value="XM_027402668.2"/>
</dbReference>
<organism evidence="13 15">
    <name type="scientific">Cricetulus griseus</name>
    <name type="common">Chinese hamster</name>
    <name type="synonym">Cricetulus barabensis griseus</name>
    <dbReference type="NCBI Taxonomy" id="10029"/>
    <lineage>
        <taxon>Eukaryota</taxon>
        <taxon>Metazoa</taxon>
        <taxon>Chordata</taxon>
        <taxon>Craniata</taxon>
        <taxon>Vertebrata</taxon>
        <taxon>Euteleostomi</taxon>
        <taxon>Mammalia</taxon>
        <taxon>Eutheria</taxon>
        <taxon>Euarchontoglires</taxon>
        <taxon>Glires</taxon>
        <taxon>Rodentia</taxon>
        <taxon>Myomorpha</taxon>
        <taxon>Muroidea</taxon>
        <taxon>Cricetidae</taxon>
        <taxon>Cricetinae</taxon>
        <taxon>Cricetulus</taxon>
    </lineage>
</organism>
<feature type="region of interest" description="Disordered" evidence="10">
    <location>
        <begin position="246"/>
        <end position="272"/>
    </location>
</feature>
<comment type="subunit">
    <text evidence="8">Interacts with ATAD3A.</text>
</comment>
<dbReference type="CTD" id="125228"/>
<comment type="similarity">
    <text evidence="2">Belongs to the FAM210 family.</text>
</comment>
<reference evidence="13" key="2">
    <citation type="submission" date="2013-03" db="EMBL/GenBank/DDBJ databases">
        <title>Chinese hamster genome sequenced from sorted chromosomes.</title>
        <authorList>
            <person name="Brinkrolf K."/>
            <person name="Rupp O."/>
            <person name="Laux H."/>
            <person name="Kollin F."/>
            <person name="Ernst W."/>
            <person name="Linke B."/>
            <person name="Kofler R."/>
            <person name="Romand S."/>
            <person name="Hesse F."/>
            <person name="Budach W.E."/>
            <person name="Galosy S."/>
            <person name="Muller D."/>
            <person name="Noll T."/>
            <person name="Wienberg J."/>
            <person name="Jostock T."/>
            <person name="Leonard M."/>
            <person name="Grillari J."/>
            <person name="Tauch A."/>
            <person name="Goesmann A."/>
            <person name="Helk B."/>
            <person name="Mott J.E."/>
            <person name="Puehler A."/>
            <person name="Borth N."/>
        </authorList>
    </citation>
    <scope>NUCLEOTIDE SEQUENCE</scope>
    <source>
        <strain evidence="13">17A/GY</strain>
    </source>
</reference>
<evidence type="ECO:0000313" key="18">
    <source>
        <dbReference type="RefSeq" id="XP_027258470.1"/>
    </source>
</evidence>
<dbReference type="KEGG" id="cge:100758002"/>
<evidence type="ECO:0000256" key="6">
    <source>
        <dbReference type="ARBA" id="ARBA00023136"/>
    </source>
</evidence>
<feature type="transmembrane region" description="Helical" evidence="11">
    <location>
        <begin position="136"/>
        <end position="156"/>
    </location>
</feature>
<keyword evidence="6 11" id="KW-0472">Membrane</keyword>
<accession>A0A061ICD1</accession>
<gene>
    <name evidence="14 17 18" type="primary">Fam210a</name>
    <name evidence="13" type="ORF">H671_2g6956</name>
</gene>
<evidence type="ECO:0000313" key="14">
    <source>
        <dbReference type="Ensembl" id="ENSCGRP00001011452.1"/>
    </source>
</evidence>
<protein>
    <recommendedName>
        <fullName evidence="9">Protein FAM210A</fullName>
    </recommendedName>
</protein>
<dbReference type="RefSeq" id="XP_027258470.1">
    <property type="nucleotide sequence ID" value="XM_027402669.2"/>
</dbReference>
<dbReference type="GeneID" id="100758002"/>
<dbReference type="AlphaFoldDB" id="A0A061ICD1"/>
<comment type="function">
    <text evidence="7">May play a role in the structure and strength of both muscle and bone.</text>
</comment>
<evidence type="ECO:0000259" key="12">
    <source>
        <dbReference type="Pfam" id="PF06916"/>
    </source>
</evidence>
<keyword evidence="5" id="KW-0175">Coiled coil</keyword>
<evidence type="ECO:0000256" key="10">
    <source>
        <dbReference type="SAM" id="MobiDB-lite"/>
    </source>
</evidence>